<dbReference type="AlphaFoldDB" id="A0A9W6TP15"/>
<dbReference type="Proteomes" id="UP001165121">
    <property type="component" value="Unassembled WGS sequence"/>
</dbReference>
<gene>
    <name evidence="2" type="ORF">Pfra01_000080400</name>
</gene>
<keyword evidence="3" id="KW-1185">Reference proteome</keyword>
<proteinExistence type="predicted"/>
<sequence length="629" mass="69296">MAVTAMQSPQHHKGAPSESSAGEFALLLVQEWLVAAKLEATARCLVDECARTERDIPARVVWNRMVENLGLGPRSPAVGGKRGGGDTTLLEAVVRRVVDQHDKDVAQTIRNHALVPHQQVVVMSRKREMRFAGKRSLPRSRSAAPSNNDNAHERSPELSSSAPSLGLRPKSAMVCKSTPDLVSNGFAGGSSKTPNSVPPMLPSTGPVHRSAKKAVGTYQRPISATGVLTPHRDALARKKTVSSSRTPRLHSPTSTKVLHGVMEAVAAVAVDAAAAKTTDRRNSSLIDLRASLPHITEAAGLAASSRADGDDDDDGDNTDPSQRNPKLSLEEMSEERLMGQFGSISRCAIKKLRRVLAKSHACSQEFEKSQRTLDKIKARAKLRQLRRVLAEEQTPLLSSTMASLTNEPCSLCLHVFPKMNLITKVSHKSIIDLRASWAVANGSPRAAVDNANGETEQSAEAMSHSRMTHLYDEASVCVFCSQLVLNYSSYRVRCAFPLTYLLWSCSIVSHVALRATQPTSAERQTQQAKERLETMKSVKDLEVQDQRVLERCDPLNFHSYELNSDDDDSDVEEIVEVKTDGRPHVVRRRRVQTRTPVQLGVVSKRLHYDKLRSDSLHMLTLDEWHKIMR</sequence>
<dbReference type="EMBL" id="BSXT01000063">
    <property type="protein sequence ID" value="GMF16419.1"/>
    <property type="molecule type" value="Genomic_DNA"/>
</dbReference>
<organism evidence="2 3">
    <name type="scientific">Phytophthora fragariaefolia</name>
    <dbReference type="NCBI Taxonomy" id="1490495"/>
    <lineage>
        <taxon>Eukaryota</taxon>
        <taxon>Sar</taxon>
        <taxon>Stramenopiles</taxon>
        <taxon>Oomycota</taxon>
        <taxon>Peronosporomycetes</taxon>
        <taxon>Peronosporales</taxon>
        <taxon>Peronosporaceae</taxon>
        <taxon>Phytophthora</taxon>
    </lineage>
</organism>
<evidence type="ECO:0000256" key="1">
    <source>
        <dbReference type="SAM" id="MobiDB-lite"/>
    </source>
</evidence>
<reference evidence="2" key="1">
    <citation type="submission" date="2023-04" db="EMBL/GenBank/DDBJ databases">
        <title>Phytophthora fragariaefolia NBRC 109709.</title>
        <authorList>
            <person name="Ichikawa N."/>
            <person name="Sato H."/>
            <person name="Tonouchi N."/>
        </authorList>
    </citation>
    <scope>NUCLEOTIDE SEQUENCE</scope>
    <source>
        <strain evidence="2">NBRC 109709</strain>
    </source>
</reference>
<evidence type="ECO:0000313" key="3">
    <source>
        <dbReference type="Proteomes" id="UP001165121"/>
    </source>
</evidence>
<accession>A0A9W6TP15</accession>
<feature type="region of interest" description="Disordered" evidence="1">
    <location>
        <begin position="301"/>
        <end position="333"/>
    </location>
</feature>
<evidence type="ECO:0000313" key="2">
    <source>
        <dbReference type="EMBL" id="GMF16419.1"/>
    </source>
</evidence>
<feature type="region of interest" description="Disordered" evidence="1">
    <location>
        <begin position="186"/>
        <end position="208"/>
    </location>
</feature>
<comment type="caution">
    <text evidence="2">The sequence shown here is derived from an EMBL/GenBank/DDBJ whole genome shotgun (WGS) entry which is preliminary data.</text>
</comment>
<dbReference type="OrthoDB" id="165090at2759"/>
<feature type="region of interest" description="Disordered" evidence="1">
    <location>
        <begin position="129"/>
        <end position="167"/>
    </location>
</feature>
<feature type="region of interest" description="Disordered" evidence="1">
    <location>
        <begin position="237"/>
        <end position="256"/>
    </location>
</feature>
<name>A0A9W6TP15_9STRA</name>
<protein>
    <submittedName>
        <fullName evidence="2">Unnamed protein product</fullName>
    </submittedName>
</protein>
<feature type="compositionally biased region" description="Polar residues" evidence="1">
    <location>
        <begin position="241"/>
        <end position="256"/>
    </location>
</feature>